<organism evidence="2 3">
    <name type="scientific">Pseudogymnoascus verrucosus</name>
    <dbReference type="NCBI Taxonomy" id="342668"/>
    <lineage>
        <taxon>Eukaryota</taxon>
        <taxon>Fungi</taxon>
        <taxon>Dikarya</taxon>
        <taxon>Ascomycota</taxon>
        <taxon>Pezizomycotina</taxon>
        <taxon>Leotiomycetes</taxon>
        <taxon>Thelebolales</taxon>
        <taxon>Thelebolaceae</taxon>
        <taxon>Pseudogymnoascus</taxon>
    </lineage>
</organism>
<feature type="compositionally biased region" description="Low complexity" evidence="1">
    <location>
        <begin position="159"/>
        <end position="170"/>
    </location>
</feature>
<keyword evidence="3" id="KW-1185">Reference proteome</keyword>
<feature type="region of interest" description="Disordered" evidence="1">
    <location>
        <begin position="149"/>
        <end position="175"/>
    </location>
</feature>
<feature type="region of interest" description="Disordered" evidence="1">
    <location>
        <begin position="341"/>
        <end position="483"/>
    </location>
</feature>
<dbReference type="RefSeq" id="XP_018130193.1">
    <property type="nucleotide sequence ID" value="XM_018275076.1"/>
</dbReference>
<reference evidence="2 3" key="1">
    <citation type="submission" date="2016-03" db="EMBL/GenBank/DDBJ databases">
        <title>Comparative genomics of Pseudogymnoascus destructans, the fungus causing white-nose syndrome of bats.</title>
        <authorList>
            <person name="Palmer J.M."/>
            <person name="Drees K.P."/>
            <person name="Foster J.T."/>
            <person name="Lindner D.L."/>
        </authorList>
    </citation>
    <scope>NUCLEOTIDE SEQUENCE [LARGE SCALE GENOMIC DNA]</scope>
    <source>
        <strain evidence="2 3">UAMH 10579</strain>
    </source>
</reference>
<feature type="compositionally biased region" description="Polar residues" evidence="1">
    <location>
        <begin position="442"/>
        <end position="452"/>
    </location>
</feature>
<evidence type="ECO:0000313" key="3">
    <source>
        <dbReference type="Proteomes" id="UP000091956"/>
    </source>
</evidence>
<feature type="region of interest" description="Disordered" evidence="1">
    <location>
        <begin position="250"/>
        <end position="290"/>
    </location>
</feature>
<feature type="compositionally biased region" description="Pro residues" evidence="1">
    <location>
        <begin position="250"/>
        <end position="264"/>
    </location>
</feature>
<dbReference type="EMBL" id="KV460228">
    <property type="protein sequence ID" value="OBT96460.1"/>
    <property type="molecule type" value="Genomic_DNA"/>
</dbReference>
<dbReference type="GeneID" id="28838999"/>
<dbReference type="AlphaFoldDB" id="A0A1B8GKU0"/>
<feature type="compositionally biased region" description="Polar residues" evidence="1">
    <location>
        <begin position="268"/>
        <end position="290"/>
    </location>
</feature>
<evidence type="ECO:0000256" key="1">
    <source>
        <dbReference type="SAM" id="MobiDB-lite"/>
    </source>
</evidence>
<evidence type="ECO:0000313" key="2">
    <source>
        <dbReference type="EMBL" id="OBT96460.1"/>
    </source>
</evidence>
<protein>
    <submittedName>
        <fullName evidence="2">Uncharacterized protein</fullName>
    </submittedName>
</protein>
<dbReference type="OrthoDB" id="4157036at2759"/>
<gene>
    <name evidence="2" type="ORF">VE01_05613</name>
</gene>
<feature type="compositionally biased region" description="Low complexity" evidence="1">
    <location>
        <begin position="370"/>
        <end position="386"/>
    </location>
</feature>
<feature type="compositionally biased region" description="Low complexity" evidence="1">
    <location>
        <begin position="423"/>
        <end position="441"/>
    </location>
</feature>
<accession>A0A1B8GKU0</accession>
<sequence>MAEESLLDSDAPAYIRSPLIPHTNNKPVAIITARSAKKVSRKSSFARRLDSSESIPSSHGSIFAAEYVSPHASEDGGFKIEKWQAIGSSVRPSTSEEQPLPLLGVDENSDVGLPVGNTPILYGHGTALTTIIEQKSSMATIRTISTPSPVRTLTRPRSMSDLSSSSASASILKQPPKTSPIRCEFSISGMIHRLASFSDEDVGTIKLSWPEGYDPLANKPKRATKSSVDGGTSEIQETTFREIYAQPLSPIQPPIERPATPPGMPSWTAPQQQRRPRAVSSTPARTSSFQRATARVQRFFGYEPLSRAGNRASGSAHGHGLCGPWDMVPSRRRCVSVPNTVVSGAPRFRPPRSGHGVTSLELHPFAQADARPTTTRTPEATTTGRRISSAPVTAGGSRSSRRSSEPVPARPVKPKGKRKPGQRVRFTSSTAAVAAVSQTQSGGPNTQRQRANFSKPCRHRRVKTPDLPPQEITPSTAAGEISMPQTLPQALPAGSLENHLDHLPSMPLVPATSGHEPDGSTEPSSEPSIKSKRGECWKCRVKTVIAQVNDVLESCTMLCCWCCCGIDVMGLADDAAADQPLSNGVAH</sequence>
<dbReference type="Proteomes" id="UP000091956">
    <property type="component" value="Unassembled WGS sequence"/>
</dbReference>
<name>A0A1B8GKU0_9PEZI</name>
<feature type="region of interest" description="Disordered" evidence="1">
    <location>
        <begin position="495"/>
        <end position="530"/>
    </location>
</feature>
<proteinExistence type="predicted"/>
<reference evidence="3" key="2">
    <citation type="journal article" date="2018" name="Nat. Commun.">
        <title>Extreme sensitivity to ultraviolet light in the fungal pathogen causing white-nose syndrome of bats.</title>
        <authorList>
            <person name="Palmer J.M."/>
            <person name="Drees K.P."/>
            <person name="Foster J.T."/>
            <person name="Lindner D.L."/>
        </authorList>
    </citation>
    <scope>NUCLEOTIDE SEQUENCE [LARGE SCALE GENOMIC DNA]</scope>
    <source>
        <strain evidence="3">UAMH 10579</strain>
    </source>
</reference>
<feature type="compositionally biased region" description="Basic residues" evidence="1">
    <location>
        <begin position="412"/>
        <end position="422"/>
    </location>
</feature>